<protein>
    <submittedName>
        <fullName evidence="2">Multicomponent Na+:H+ antiporter subunit F</fullName>
    </submittedName>
</protein>
<keyword evidence="3" id="KW-1185">Reference proteome</keyword>
<reference evidence="2" key="1">
    <citation type="submission" date="2020-11" db="EMBL/GenBank/DDBJ databases">
        <title>Sequencing the genomes of 1000 actinobacteria strains.</title>
        <authorList>
            <person name="Klenk H.-P."/>
        </authorList>
    </citation>
    <scope>NUCLEOTIDE SEQUENCE</scope>
    <source>
        <strain evidence="2">DSM 45632</strain>
    </source>
</reference>
<accession>A0A931DY91</accession>
<evidence type="ECO:0000256" key="1">
    <source>
        <dbReference type="SAM" id="Phobius"/>
    </source>
</evidence>
<dbReference type="EMBL" id="JADOUE010000001">
    <property type="protein sequence ID" value="MBG6122552.1"/>
    <property type="molecule type" value="Genomic_DNA"/>
</dbReference>
<keyword evidence="1" id="KW-0812">Transmembrane</keyword>
<proteinExistence type="predicted"/>
<name>A0A931DY91_9CORY</name>
<feature type="transmembrane region" description="Helical" evidence="1">
    <location>
        <begin position="6"/>
        <end position="28"/>
    </location>
</feature>
<dbReference type="AlphaFoldDB" id="A0A931DY91"/>
<gene>
    <name evidence="2" type="ORF">IW254_001521</name>
</gene>
<keyword evidence="1" id="KW-1133">Transmembrane helix</keyword>
<feature type="transmembrane region" description="Helical" evidence="1">
    <location>
        <begin position="65"/>
        <end position="85"/>
    </location>
</feature>
<organism evidence="2 3">
    <name type="scientific">Corynebacterium aquatimens</name>
    <dbReference type="NCBI Taxonomy" id="1190508"/>
    <lineage>
        <taxon>Bacteria</taxon>
        <taxon>Bacillati</taxon>
        <taxon>Actinomycetota</taxon>
        <taxon>Actinomycetes</taxon>
        <taxon>Mycobacteriales</taxon>
        <taxon>Corynebacteriaceae</taxon>
        <taxon>Corynebacterium</taxon>
    </lineage>
</organism>
<feature type="transmembrane region" description="Helical" evidence="1">
    <location>
        <begin position="40"/>
        <end position="59"/>
    </location>
</feature>
<sequence>MSIHTIIIVCIAIVALCMVVGLIAIVSTSDRLSRAVMADMIFYAMVAMFFIWTLLYDTWIGYEIAILAALASGAIPTMSMARVIARGRR</sequence>
<keyword evidence="1" id="KW-0472">Membrane</keyword>
<evidence type="ECO:0000313" key="3">
    <source>
        <dbReference type="Proteomes" id="UP000658613"/>
    </source>
</evidence>
<comment type="caution">
    <text evidence="2">The sequence shown here is derived from an EMBL/GenBank/DDBJ whole genome shotgun (WGS) entry which is preliminary data.</text>
</comment>
<dbReference type="RefSeq" id="WP_196824926.1">
    <property type="nucleotide sequence ID" value="NZ_CP046980.1"/>
</dbReference>
<evidence type="ECO:0000313" key="2">
    <source>
        <dbReference type="EMBL" id="MBG6122552.1"/>
    </source>
</evidence>
<dbReference type="Proteomes" id="UP000658613">
    <property type="component" value="Unassembled WGS sequence"/>
</dbReference>